<evidence type="ECO:0000313" key="8">
    <source>
        <dbReference type="EMBL" id="SVD62019.1"/>
    </source>
</evidence>
<dbReference type="InterPro" id="IPR013551">
    <property type="entry name" value="YicC-like_C"/>
</dbReference>
<evidence type="ECO:0000256" key="1">
    <source>
        <dbReference type="ARBA" id="ARBA00001968"/>
    </source>
</evidence>
<gene>
    <name evidence="8" type="ORF">METZ01_LOCUS414873</name>
</gene>
<name>A0A382WTS3_9ZZZZ</name>
<comment type="similarity">
    <text evidence="5">Belongs to the YicC/YloC family.</text>
</comment>
<evidence type="ECO:0000256" key="4">
    <source>
        <dbReference type="ARBA" id="ARBA00022801"/>
    </source>
</evidence>
<evidence type="ECO:0008006" key="9">
    <source>
        <dbReference type="Google" id="ProtNLM"/>
    </source>
</evidence>
<evidence type="ECO:0000256" key="5">
    <source>
        <dbReference type="ARBA" id="ARBA00035648"/>
    </source>
</evidence>
<dbReference type="PANTHER" id="PTHR30636">
    <property type="entry name" value="UPF0701 PROTEIN YICC"/>
    <property type="match status" value="1"/>
</dbReference>
<accession>A0A382WTS3</accession>
<evidence type="ECO:0000259" key="7">
    <source>
        <dbReference type="Pfam" id="PF08340"/>
    </source>
</evidence>
<comment type="cofactor">
    <cofactor evidence="1">
        <name>a divalent metal cation</name>
        <dbReference type="ChEBI" id="CHEBI:60240"/>
    </cofactor>
</comment>
<dbReference type="Pfam" id="PF03755">
    <property type="entry name" value="YicC-like_N"/>
    <property type="match status" value="1"/>
</dbReference>
<dbReference type="InterPro" id="IPR005229">
    <property type="entry name" value="YicC/YloC-like"/>
</dbReference>
<keyword evidence="2" id="KW-0540">Nuclease</keyword>
<dbReference type="GO" id="GO:0016787">
    <property type="term" value="F:hydrolase activity"/>
    <property type="evidence" value="ECO:0007669"/>
    <property type="project" value="UniProtKB-KW"/>
</dbReference>
<proteinExistence type="inferred from homology"/>
<evidence type="ECO:0000256" key="2">
    <source>
        <dbReference type="ARBA" id="ARBA00022722"/>
    </source>
</evidence>
<evidence type="ECO:0000259" key="6">
    <source>
        <dbReference type="Pfam" id="PF03755"/>
    </source>
</evidence>
<keyword evidence="4" id="KW-0378">Hydrolase</keyword>
<feature type="domain" description="Endoribonuclease YicC-like N-terminal" evidence="6">
    <location>
        <begin position="1"/>
        <end position="151"/>
    </location>
</feature>
<dbReference type="InterPro" id="IPR013527">
    <property type="entry name" value="YicC-like_N"/>
</dbReference>
<organism evidence="8">
    <name type="scientific">marine metagenome</name>
    <dbReference type="NCBI Taxonomy" id="408172"/>
    <lineage>
        <taxon>unclassified sequences</taxon>
        <taxon>metagenomes</taxon>
        <taxon>ecological metagenomes</taxon>
    </lineage>
</organism>
<feature type="non-terminal residue" evidence="8">
    <location>
        <position position="234"/>
    </location>
</feature>
<feature type="domain" description="Endoribonuclease YicC-like C-terminal" evidence="7">
    <location>
        <begin position="179"/>
        <end position="233"/>
    </location>
</feature>
<dbReference type="Pfam" id="PF08340">
    <property type="entry name" value="YicC-like_C"/>
    <property type="match status" value="1"/>
</dbReference>
<protein>
    <recommendedName>
        <fullName evidence="9">YicC-like N-terminal domain-containing protein</fullName>
    </recommendedName>
</protein>
<keyword evidence="3" id="KW-0255">Endonuclease</keyword>
<dbReference type="PANTHER" id="PTHR30636:SF3">
    <property type="entry name" value="UPF0701 PROTEIN YICC"/>
    <property type="match status" value="1"/>
</dbReference>
<sequence>MTGYGRSDEHNDNLILSVEIRSLNSRFLDFSTRLPRQLAPFEDEAYKLIKKRCCRGRVTLSAKVESVPGSINGLTVNHDKLKEYLTVVKEIQNTSGQDDFPSIGDFLRIPEIFSNGATDDEYEIKDIFINALNNALNEMERIRTSEGENIQVDIIKRLQELKVAYEKIQLISEVNRDLVLERYHKKLKDLIQNVNLDESRLYQEVVILCEKRDITEELVRLNSHYDLFNKYMNL</sequence>
<reference evidence="8" key="1">
    <citation type="submission" date="2018-05" db="EMBL/GenBank/DDBJ databases">
        <authorList>
            <person name="Lanie J.A."/>
            <person name="Ng W.-L."/>
            <person name="Kazmierczak K.M."/>
            <person name="Andrzejewski T.M."/>
            <person name="Davidsen T.M."/>
            <person name="Wayne K.J."/>
            <person name="Tettelin H."/>
            <person name="Glass J.I."/>
            <person name="Rusch D."/>
            <person name="Podicherti R."/>
            <person name="Tsui H.-C.T."/>
            <person name="Winkler M.E."/>
        </authorList>
    </citation>
    <scope>NUCLEOTIDE SEQUENCE</scope>
</reference>
<dbReference type="EMBL" id="UINC01162324">
    <property type="protein sequence ID" value="SVD62019.1"/>
    <property type="molecule type" value="Genomic_DNA"/>
</dbReference>
<dbReference type="GO" id="GO:0004521">
    <property type="term" value="F:RNA endonuclease activity"/>
    <property type="evidence" value="ECO:0007669"/>
    <property type="project" value="InterPro"/>
</dbReference>
<evidence type="ECO:0000256" key="3">
    <source>
        <dbReference type="ARBA" id="ARBA00022759"/>
    </source>
</evidence>
<dbReference type="AlphaFoldDB" id="A0A382WTS3"/>